<dbReference type="RefSeq" id="XP_039237014.1">
    <property type="nucleotide sequence ID" value="XM_039381080.1"/>
</dbReference>
<evidence type="ECO:0000313" key="3">
    <source>
        <dbReference type="RefSeq" id="XP_039237014.1"/>
    </source>
</evidence>
<dbReference type="Proteomes" id="UP000504627">
    <property type="component" value="Unplaced"/>
</dbReference>
<dbReference type="GeneID" id="113999634"/>
<evidence type="ECO:0000256" key="1">
    <source>
        <dbReference type="SAM" id="MobiDB-lite"/>
    </source>
</evidence>
<protein>
    <submittedName>
        <fullName evidence="3 4">Uncharacterized protein LOC113999634 isoform X1</fullName>
    </submittedName>
</protein>
<gene>
    <name evidence="3 4" type="primary">LOC113999634</name>
</gene>
<sequence>MHLCFSWRSLADLSPVHSSLEGKSQLCFLWSRQGRINQEEQGTLTGAAVSPDRRAEPQRRKQHQHSPQSRENRCSWKLFWKMGKLESLEELPTCICLSSFSSGEERENSRHVIPISQACRDLQSGLIHLWEEQSRGITGDVGAQCSVVQRASGMVGIIREEIEENPKRLLDTTLNPSHICASEMKLWDCDRSPWTGSEKPGKGFSFPLNGMCPIPFLLSWLLPRVPWLFWHIQDSPGFVQQCHSSITPSGMDRIPFAFVNLVSSPRCHKLLLLMFLPSFFYLCSSLRPKFTFSLNNLAFDFNHGHIFLG</sequence>
<proteinExistence type="predicted"/>
<dbReference type="AlphaFoldDB" id="A0A7R5K9L4"/>
<evidence type="ECO:0000313" key="4">
    <source>
        <dbReference type="RefSeq" id="XP_039237015.1"/>
    </source>
</evidence>
<reference evidence="3 4" key="1">
    <citation type="submission" date="2025-04" db="UniProtKB">
        <authorList>
            <consortium name="RefSeq"/>
        </authorList>
    </citation>
    <scope>IDENTIFICATION</scope>
    <source>
        <tissue evidence="3 4">Muscle</tissue>
    </source>
</reference>
<name>A0A7R5K9L4_9PASS</name>
<dbReference type="RefSeq" id="XP_039237015.1">
    <property type="nucleotide sequence ID" value="XM_039381081.1"/>
</dbReference>
<organism evidence="2 4">
    <name type="scientific">Pipra filicauda</name>
    <name type="common">Wire-tailed manakin</name>
    <dbReference type="NCBI Taxonomy" id="649802"/>
    <lineage>
        <taxon>Eukaryota</taxon>
        <taxon>Metazoa</taxon>
        <taxon>Chordata</taxon>
        <taxon>Craniata</taxon>
        <taxon>Vertebrata</taxon>
        <taxon>Euteleostomi</taxon>
        <taxon>Archelosauria</taxon>
        <taxon>Archosauria</taxon>
        <taxon>Dinosauria</taxon>
        <taxon>Saurischia</taxon>
        <taxon>Theropoda</taxon>
        <taxon>Coelurosauria</taxon>
        <taxon>Aves</taxon>
        <taxon>Neognathae</taxon>
        <taxon>Neoaves</taxon>
        <taxon>Telluraves</taxon>
        <taxon>Australaves</taxon>
        <taxon>Passeriformes</taxon>
        <taxon>Pipridae</taxon>
        <taxon>Pipra</taxon>
    </lineage>
</organism>
<feature type="region of interest" description="Disordered" evidence="1">
    <location>
        <begin position="40"/>
        <end position="69"/>
    </location>
</feature>
<keyword evidence="2" id="KW-1185">Reference proteome</keyword>
<evidence type="ECO:0000313" key="2">
    <source>
        <dbReference type="Proteomes" id="UP000504627"/>
    </source>
</evidence>
<accession>A0A7R5K9L4</accession>